<evidence type="ECO:0000313" key="3">
    <source>
        <dbReference type="Proteomes" id="UP000824205"/>
    </source>
</evidence>
<dbReference type="AlphaFoldDB" id="A0A9D1UEV9"/>
<sequence>MNYTEFVAAYNGKATDYDGAYGAQCVDLIKVYLDKVFGIKPGSWGNAKYYWIDYAKHTRLVNAFNRISNTPSFVPQKGDIMVWNENKGGGAGHLGICTGEGNTSYFYSYDQNWSGKEMQREKHDYEDVYGVLRPKDQSKITGSTASSSVGYYVPSVKWQNGSTKEIVYADSGFSAEIGSLAPREVAKCFGKKGSAYCVQYDLDGTNKHKAGFVKYAGGVTNAPAGGRNYKNGSTTETVYADTAKKTTVGSLDKNEACLCPTKTDGMFLVIYKVNGTSNYKCGFTVYDGGVE</sequence>
<reference evidence="2" key="1">
    <citation type="journal article" date="2021" name="PeerJ">
        <title>Extensive microbial diversity within the chicken gut microbiome revealed by metagenomics and culture.</title>
        <authorList>
            <person name="Gilroy R."/>
            <person name="Ravi A."/>
            <person name="Getino M."/>
            <person name="Pursley I."/>
            <person name="Horton D.L."/>
            <person name="Alikhan N.F."/>
            <person name="Baker D."/>
            <person name="Gharbi K."/>
            <person name="Hall N."/>
            <person name="Watson M."/>
            <person name="Adriaenssens E.M."/>
            <person name="Foster-Nyarko E."/>
            <person name="Jarju S."/>
            <person name="Secka A."/>
            <person name="Antonio M."/>
            <person name="Oren A."/>
            <person name="Chaudhuri R.R."/>
            <person name="La Ragione R."/>
            <person name="Hildebrand F."/>
            <person name="Pallen M.J."/>
        </authorList>
    </citation>
    <scope>NUCLEOTIDE SEQUENCE</scope>
    <source>
        <strain evidence="2">421</strain>
    </source>
</reference>
<evidence type="ECO:0000313" key="2">
    <source>
        <dbReference type="EMBL" id="HIW85259.1"/>
    </source>
</evidence>
<dbReference type="InterPro" id="IPR038765">
    <property type="entry name" value="Papain-like_cys_pep_sf"/>
</dbReference>
<organism evidence="2 3">
    <name type="scientific">Candidatus Eubacterium faecipullorum</name>
    <dbReference type="NCBI Taxonomy" id="2838571"/>
    <lineage>
        <taxon>Bacteria</taxon>
        <taxon>Bacillati</taxon>
        <taxon>Bacillota</taxon>
        <taxon>Clostridia</taxon>
        <taxon>Eubacteriales</taxon>
        <taxon>Eubacteriaceae</taxon>
        <taxon>Eubacterium</taxon>
    </lineage>
</organism>
<accession>A0A9D1UEV9</accession>
<comment type="caution">
    <text evidence="2">The sequence shown here is derived from an EMBL/GenBank/DDBJ whole genome shotgun (WGS) entry which is preliminary data.</text>
</comment>
<dbReference type="Gene3D" id="3.90.1720.10">
    <property type="entry name" value="endopeptidase domain like (from Nostoc punctiforme)"/>
    <property type="match status" value="1"/>
</dbReference>
<name>A0A9D1UEV9_9FIRM</name>
<gene>
    <name evidence="2" type="ORF">IAA48_02065</name>
</gene>
<feature type="domain" description="Peptidase C51" evidence="1">
    <location>
        <begin position="1"/>
        <end position="133"/>
    </location>
</feature>
<dbReference type="Pfam" id="PF05257">
    <property type="entry name" value="CHAP"/>
    <property type="match status" value="1"/>
</dbReference>
<dbReference type="PROSITE" id="PS50911">
    <property type="entry name" value="CHAP"/>
    <property type="match status" value="1"/>
</dbReference>
<dbReference type="InterPro" id="IPR007921">
    <property type="entry name" value="CHAP_dom"/>
</dbReference>
<dbReference type="Proteomes" id="UP000824205">
    <property type="component" value="Unassembled WGS sequence"/>
</dbReference>
<dbReference type="SUPFAM" id="SSF54001">
    <property type="entry name" value="Cysteine proteinases"/>
    <property type="match status" value="1"/>
</dbReference>
<proteinExistence type="predicted"/>
<evidence type="ECO:0000259" key="1">
    <source>
        <dbReference type="PROSITE" id="PS50911"/>
    </source>
</evidence>
<protein>
    <submittedName>
        <fullName evidence="2">CHAP domain-containing protein</fullName>
    </submittedName>
</protein>
<reference evidence="2" key="2">
    <citation type="submission" date="2021-04" db="EMBL/GenBank/DDBJ databases">
        <authorList>
            <person name="Gilroy R."/>
        </authorList>
    </citation>
    <scope>NUCLEOTIDE SEQUENCE</scope>
    <source>
        <strain evidence="2">421</strain>
    </source>
</reference>
<dbReference type="EMBL" id="DXGE01000010">
    <property type="protein sequence ID" value="HIW85259.1"/>
    <property type="molecule type" value="Genomic_DNA"/>
</dbReference>